<dbReference type="OrthoDB" id="9780134at2"/>
<sequence>MSVSTPVMRWRSSAGQVGRASSVGEADMGIQGECAATLSGAAERRASAMEEIHGVAHEVRHEGLHLHVWEKFTGRPQGKPVLVLAHGSATGGRESFDLQVPGQSSYSAMDFLARQGFDVFAFDVRGFGRSTRPEDFLTTEQAASDLNAVVDDVLALRGTSQVRQVHLLAWSWGTQYGGQFVMAHPEKVARYASYAQMHADSPDLKTRRPRLAVFQRNPYIRITEQGWKLRFHSLTPEAVNDPVVMDAFARAAVAAEEKSPTGPQIDVLTRLPLVDPHRITVPTLMVHGQYDDVADTEGLLPFFAALPNPDKQYVVIPDGGHMLHLQRGHRRLQQALAAWFSAF</sequence>
<keyword evidence="1 3" id="KW-0378">Hydrolase</keyword>
<accession>A0A4P6UQF9</accession>
<protein>
    <submittedName>
        <fullName evidence="3">Alpha/beta fold hydrolase</fullName>
    </submittedName>
</protein>
<evidence type="ECO:0000313" key="4">
    <source>
        <dbReference type="Proteomes" id="UP000292939"/>
    </source>
</evidence>
<dbReference type="GO" id="GO:0016020">
    <property type="term" value="C:membrane"/>
    <property type="evidence" value="ECO:0007669"/>
    <property type="project" value="TreeGrafter"/>
</dbReference>
<gene>
    <name evidence="3" type="ORF">DW355_05195</name>
</gene>
<evidence type="ECO:0000259" key="2">
    <source>
        <dbReference type="Pfam" id="PF00561"/>
    </source>
</evidence>
<dbReference type="AlphaFoldDB" id="A0A4P6UQF9"/>
<dbReference type="Pfam" id="PF00561">
    <property type="entry name" value="Abhydrolase_1"/>
    <property type="match status" value="1"/>
</dbReference>
<dbReference type="PANTHER" id="PTHR43798:SF31">
    <property type="entry name" value="AB HYDROLASE SUPERFAMILY PROTEIN YCLE"/>
    <property type="match status" value="1"/>
</dbReference>
<dbReference type="GO" id="GO:0016787">
    <property type="term" value="F:hydrolase activity"/>
    <property type="evidence" value="ECO:0007669"/>
    <property type="project" value="UniProtKB-KW"/>
</dbReference>
<dbReference type="Gene3D" id="3.40.50.1820">
    <property type="entry name" value="alpha/beta hydrolase"/>
    <property type="match status" value="1"/>
</dbReference>
<dbReference type="KEGG" id="hgr:DW355_05195"/>
<evidence type="ECO:0000256" key="1">
    <source>
        <dbReference type="ARBA" id="ARBA00022801"/>
    </source>
</evidence>
<dbReference type="Proteomes" id="UP000292939">
    <property type="component" value="Chromosome"/>
</dbReference>
<evidence type="ECO:0000313" key="3">
    <source>
        <dbReference type="EMBL" id="QBK06387.1"/>
    </source>
</evidence>
<name>A0A4P6UQF9_9BURK</name>
<dbReference type="InterPro" id="IPR050266">
    <property type="entry name" value="AB_hydrolase_sf"/>
</dbReference>
<dbReference type="InterPro" id="IPR029058">
    <property type="entry name" value="AB_hydrolase_fold"/>
</dbReference>
<organism evidence="3 4">
    <name type="scientific">Hylemonella gracilis</name>
    <dbReference type="NCBI Taxonomy" id="80880"/>
    <lineage>
        <taxon>Bacteria</taxon>
        <taxon>Pseudomonadati</taxon>
        <taxon>Pseudomonadota</taxon>
        <taxon>Betaproteobacteria</taxon>
        <taxon>Burkholderiales</taxon>
        <taxon>Comamonadaceae</taxon>
        <taxon>Hylemonella</taxon>
    </lineage>
</organism>
<dbReference type="EMBL" id="CP031395">
    <property type="protein sequence ID" value="QBK06387.1"/>
    <property type="molecule type" value="Genomic_DNA"/>
</dbReference>
<dbReference type="SUPFAM" id="SSF53474">
    <property type="entry name" value="alpha/beta-Hydrolases"/>
    <property type="match status" value="1"/>
</dbReference>
<dbReference type="InterPro" id="IPR000073">
    <property type="entry name" value="AB_hydrolase_1"/>
</dbReference>
<feature type="domain" description="AB hydrolase-1" evidence="2">
    <location>
        <begin position="80"/>
        <end position="326"/>
    </location>
</feature>
<proteinExistence type="predicted"/>
<reference evidence="3 4" key="1">
    <citation type="submission" date="2018-07" db="EMBL/GenBank/DDBJ databases">
        <title>Exploring interactions and the metabolic potential of the ultra-small soil bacteria Hylemonella gracilis.</title>
        <authorList>
            <person name="Tyc O."/>
            <person name="Kulkarni P."/>
            <person name="Gawehns F."/>
            <person name="Hundscheid M."/>
            <person name="Zweers H."/>
            <person name="Garbeva P."/>
        </authorList>
    </citation>
    <scope>NUCLEOTIDE SEQUENCE [LARGE SCALE GENOMIC DNA]</scope>
    <source>
        <strain evidence="3 4">NS1</strain>
    </source>
</reference>
<dbReference type="PANTHER" id="PTHR43798">
    <property type="entry name" value="MONOACYLGLYCEROL LIPASE"/>
    <property type="match status" value="1"/>
</dbReference>